<dbReference type="OrthoDB" id="88697at2"/>
<dbReference type="RefSeq" id="WP_078693061.1">
    <property type="nucleotide sequence ID" value="NZ_FUWX01000005.1"/>
</dbReference>
<keyword evidence="3" id="KW-1185">Reference proteome</keyword>
<protein>
    <submittedName>
        <fullName evidence="2">Septum formation initiator</fullName>
    </submittedName>
</protein>
<feature type="transmembrane region" description="Helical" evidence="1">
    <location>
        <begin position="6"/>
        <end position="26"/>
    </location>
</feature>
<sequence>MKITVYICIFLINLGIFGVPIYRSIVRINNLNSEMRNIAMEEKIAKEKIIEYGKRLSQIENPFYREKIARDRLQMKKEGEIIYRSIDITQEEK</sequence>
<keyword evidence="1" id="KW-0472">Membrane</keyword>
<dbReference type="Pfam" id="PF04977">
    <property type="entry name" value="DivIC"/>
    <property type="match status" value="1"/>
</dbReference>
<evidence type="ECO:0000313" key="3">
    <source>
        <dbReference type="Proteomes" id="UP000191153"/>
    </source>
</evidence>
<name>A0A1T4KPV0_9FUSO</name>
<proteinExistence type="predicted"/>
<evidence type="ECO:0000313" key="2">
    <source>
        <dbReference type="EMBL" id="SJZ44431.1"/>
    </source>
</evidence>
<gene>
    <name evidence="2" type="ORF">SAMN02745174_00532</name>
</gene>
<keyword evidence="1" id="KW-1133">Transmembrane helix</keyword>
<dbReference type="STRING" id="180163.SAMN02745174_00532"/>
<reference evidence="2 3" key="1">
    <citation type="submission" date="2017-02" db="EMBL/GenBank/DDBJ databases">
        <authorList>
            <person name="Peterson S.W."/>
        </authorList>
    </citation>
    <scope>NUCLEOTIDE SEQUENCE [LARGE SCALE GENOMIC DNA]</scope>
    <source>
        <strain evidence="2 3">ATCC 700028</strain>
    </source>
</reference>
<dbReference type="InterPro" id="IPR007060">
    <property type="entry name" value="FtsL/DivIC"/>
</dbReference>
<organism evidence="2 3">
    <name type="scientific">Cetobacterium ceti</name>
    <dbReference type="NCBI Taxonomy" id="180163"/>
    <lineage>
        <taxon>Bacteria</taxon>
        <taxon>Fusobacteriati</taxon>
        <taxon>Fusobacteriota</taxon>
        <taxon>Fusobacteriia</taxon>
        <taxon>Fusobacteriales</taxon>
        <taxon>Fusobacteriaceae</taxon>
        <taxon>Cetobacterium</taxon>
    </lineage>
</organism>
<keyword evidence="1" id="KW-0812">Transmembrane</keyword>
<evidence type="ECO:0000256" key="1">
    <source>
        <dbReference type="SAM" id="Phobius"/>
    </source>
</evidence>
<dbReference type="Proteomes" id="UP000191153">
    <property type="component" value="Unassembled WGS sequence"/>
</dbReference>
<dbReference type="EMBL" id="FUWX01000005">
    <property type="protein sequence ID" value="SJZ44431.1"/>
    <property type="molecule type" value="Genomic_DNA"/>
</dbReference>
<dbReference type="AlphaFoldDB" id="A0A1T4KPV0"/>
<accession>A0A1T4KPV0</accession>